<protein>
    <submittedName>
        <fullName evidence="7">FAD-linked oxidase</fullName>
    </submittedName>
</protein>
<dbReference type="Pfam" id="PF01565">
    <property type="entry name" value="FAD_binding_4"/>
    <property type="match status" value="1"/>
</dbReference>
<dbReference type="AlphaFoldDB" id="A0A150WG48"/>
<dbReference type="Proteomes" id="UP000075391">
    <property type="component" value="Unassembled WGS sequence"/>
</dbReference>
<dbReference type="Pfam" id="PF02913">
    <property type="entry name" value="FAD-oxidase_C"/>
    <property type="match status" value="1"/>
</dbReference>
<gene>
    <name evidence="7" type="ORF">AZI85_06790</name>
</gene>
<dbReference type="PANTHER" id="PTHR43716:SF1">
    <property type="entry name" value="D-2-HYDROXYGLUTARATE DEHYDROGENASE, MITOCHONDRIAL"/>
    <property type="match status" value="1"/>
</dbReference>
<evidence type="ECO:0000259" key="6">
    <source>
        <dbReference type="PROSITE" id="PS51387"/>
    </source>
</evidence>
<dbReference type="InterPro" id="IPR051264">
    <property type="entry name" value="FAD-oxidored/transferase_4"/>
</dbReference>
<dbReference type="InterPro" id="IPR016171">
    <property type="entry name" value="Vanillyl_alc_oxidase_C-sub2"/>
</dbReference>
<dbReference type="GO" id="GO:0022904">
    <property type="term" value="P:respiratory electron transport chain"/>
    <property type="evidence" value="ECO:0007669"/>
    <property type="project" value="TreeGrafter"/>
</dbReference>
<dbReference type="InterPro" id="IPR006094">
    <property type="entry name" value="Oxid_FAD_bind_N"/>
</dbReference>
<feature type="domain" description="FAD-binding PCMH-type" evidence="6">
    <location>
        <begin position="35"/>
        <end position="214"/>
    </location>
</feature>
<name>A0A150WG48_BDEBC</name>
<dbReference type="SUPFAM" id="SSF56176">
    <property type="entry name" value="FAD-binding/transporter-associated domain-like"/>
    <property type="match status" value="1"/>
</dbReference>
<keyword evidence="5" id="KW-0560">Oxidoreductase</keyword>
<evidence type="ECO:0000256" key="3">
    <source>
        <dbReference type="ARBA" id="ARBA00022630"/>
    </source>
</evidence>
<comment type="similarity">
    <text evidence="2">Belongs to the FAD-binding oxidoreductase/transferase type 4 family.</text>
</comment>
<evidence type="ECO:0000256" key="1">
    <source>
        <dbReference type="ARBA" id="ARBA00001974"/>
    </source>
</evidence>
<reference evidence="7 8" key="1">
    <citation type="submission" date="2016-03" db="EMBL/GenBank/DDBJ databases">
        <authorList>
            <person name="Ploux O."/>
        </authorList>
    </citation>
    <scope>NUCLEOTIDE SEQUENCE [LARGE SCALE GENOMIC DNA]</scope>
    <source>
        <strain evidence="7 8">BER2</strain>
    </source>
</reference>
<dbReference type="InterPro" id="IPR016164">
    <property type="entry name" value="FAD-linked_Oxase-like_C"/>
</dbReference>
<dbReference type="Gene3D" id="3.30.43.10">
    <property type="entry name" value="Uridine Diphospho-n-acetylenolpyruvylglucosamine Reductase, domain 2"/>
    <property type="match status" value="1"/>
</dbReference>
<dbReference type="InterPro" id="IPR016169">
    <property type="entry name" value="FAD-bd_PCMH_sub2"/>
</dbReference>
<evidence type="ECO:0000256" key="2">
    <source>
        <dbReference type="ARBA" id="ARBA00008000"/>
    </source>
</evidence>
<dbReference type="GO" id="GO:0071949">
    <property type="term" value="F:FAD binding"/>
    <property type="evidence" value="ECO:0007669"/>
    <property type="project" value="InterPro"/>
</dbReference>
<dbReference type="EMBL" id="LUKF01000016">
    <property type="protein sequence ID" value="KYG61913.1"/>
    <property type="molecule type" value="Genomic_DNA"/>
</dbReference>
<evidence type="ECO:0000313" key="8">
    <source>
        <dbReference type="Proteomes" id="UP000075391"/>
    </source>
</evidence>
<keyword evidence="3" id="KW-0285">Flavoprotein</keyword>
<dbReference type="InterPro" id="IPR016166">
    <property type="entry name" value="FAD-bd_PCMH"/>
</dbReference>
<keyword evidence="4" id="KW-0274">FAD</keyword>
<dbReference type="FunFam" id="3.30.465.10:FF:000025">
    <property type="entry name" value="FAD-binding oxidoreductase"/>
    <property type="match status" value="1"/>
</dbReference>
<dbReference type="PROSITE" id="PS51387">
    <property type="entry name" value="FAD_PCMH"/>
    <property type="match status" value="1"/>
</dbReference>
<dbReference type="Gene3D" id="3.30.70.2740">
    <property type="match status" value="1"/>
</dbReference>
<proteinExistence type="inferred from homology"/>
<comment type="caution">
    <text evidence="7">The sequence shown here is derived from an EMBL/GenBank/DDBJ whole genome shotgun (WGS) entry which is preliminary data.</text>
</comment>
<dbReference type="RefSeq" id="WP_063244058.1">
    <property type="nucleotide sequence ID" value="NZ_LUKF01000016.1"/>
</dbReference>
<evidence type="ECO:0000313" key="7">
    <source>
        <dbReference type="EMBL" id="KYG61913.1"/>
    </source>
</evidence>
<dbReference type="GO" id="GO:0016491">
    <property type="term" value="F:oxidoreductase activity"/>
    <property type="evidence" value="ECO:0007669"/>
    <property type="project" value="UniProtKB-KW"/>
</dbReference>
<dbReference type="SUPFAM" id="SSF55103">
    <property type="entry name" value="FAD-linked oxidases, C-terminal domain"/>
    <property type="match status" value="1"/>
</dbReference>
<dbReference type="OrthoDB" id="5287953at2"/>
<sequence length="460" mass="50906">MSTALIELESFLQKDQIKTDEESLKYWGKDWTTYFDIKATAIVFPRSTEDVVAIVKWARKNKMALVPSGGRTGLSGSAVASQGEVVVSFDQMNKIKDFSAVDQSVVIEPGVVTEALQEFAHSKNLFYPVDFAATGSSQMGGNIATNAGGIKVVRYGLTREWIIGLKVVTGAGEVLELNNGLVKNATGYDLRHLFIGSEGTLGFIVEATIRLAPAPPPMKVLVMAVSGLDAVMKIFAEFKTKTSLVAFEMFSDKALNKVLENTGLPAPLETKASFYVLAEVETRNEQDEEHALGVFEKCLEESWVLDGVISQSDVQAATFWRYREDISESLAKYSPYKNDIAVTISKVPPFMEDLDKVLAQAYPTWEVVWFGHIGDGNLHINILRPSGMSKEEFVNECRKVDIMVFETVKKYKGSISAEHGVGMTKRSFLNYTRSEAEIEIMRSIKKAFDPDMIMNPGKVI</sequence>
<dbReference type="PANTHER" id="PTHR43716">
    <property type="entry name" value="D-2-HYDROXYGLUTARATE DEHYDROGENASE, MITOCHONDRIAL"/>
    <property type="match status" value="1"/>
</dbReference>
<accession>A0A150WG48</accession>
<dbReference type="Gene3D" id="3.30.70.2190">
    <property type="match status" value="1"/>
</dbReference>
<dbReference type="Gene3D" id="1.10.45.10">
    <property type="entry name" value="Vanillyl-alcohol Oxidase, Chain A, domain 4"/>
    <property type="match status" value="1"/>
</dbReference>
<evidence type="ECO:0000256" key="5">
    <source>
        <dbReference type="ARBA" id="ARBA00023002"/>
    </source>
</evidence>
<dbReference type="InterPro" id="IPR004113">
    <property type="entry name" value="FAD-bd_oxidored_4_C"/>
</dbReference>
<dbReference type="Gene3D" id="3.30.465.10">
    <property type="match status" value="1"/>
</dbReference>
<organism evidence="7 8">
    <name type="scientific">Bdellovibrio bacteriovorus</name>
    <dbReference type="NCBI Taxonomy" id="959"/>
    <lineage>
        <taxon>Bacteria</taxon>
        <taxon>Pseudomonadati</taxon>
        <taxon>Bdellovibrionota</taxon>
        <taxon>Bdellovibrionia</taxon>
        <taxon>Bdellovibrionales</taxon>
        <taxon>Pseudobdellovibrionaceae</taxon>
        <taxon>Bdellovibrio</taxon>
    </lineage>
</organism>
<dbReference type="FunFam" id="1.10.45.10:FF:000001">
    <property type="entry name" value="D-lactate dehydrogenase mitochondrial"/>
    <property type="match status" value="1"/>
</dbReference>
<dbReference type="InterPro" id="IPR036318">
    <property type="entry name" value="FAD-bd_PCMH-like_sf"/>
</dbReference>
<comment type="cofactor">
    <cofactor evidence="1">
        <name>FAD</name>
        <dbReference type="ChEBI" id="CHEBI:57692"/>
    </cofactor>
</comment>
<evidence type="ECO:0000256" key="4">
    <source>
        <dbReference type="ARBA" id="ARBA00022827"/>
    </source>
</evidence>
<dbReference type="InterPro" id="IPR016167">
    <property type="entry name" value="FAD-bd_PCMH_sub1"/>
</dbReference>